<evidence type="ECO:0000313" key="1">
    <source>
        <dbReference type="EMBL" id="CAK1554062.1"/>
    </source>
</evidence>
<accession>A0AAV1K0X7</accession>
<keyword evidence="2" id="KW-1185">Reference proteome</keyword>
<dbReference type="AlphaFoldDB" id="A0AAV1K0X7"/>
<protein>
    <submittedName>
        <fullName evidence="1">Uncharacterized protein</fullName>
    </submittedName>
</protein>
<dbReference type="Proteomes" id="UP001497472">
    <property type="component" value="Unassembled WGS sequence"/>
</dbReference>
<dbReference type="EMBL" id="CAVLEF010000265">
    <property type="protein sequence ID" value="CAK1554062.1"/>
    <property type="molecule type" value="Genomic_DNA"/>
</dbReference>
<comment type="caution">
    <text evidence="1">The sequence shown here is derived from an EMBL/GenBank/DDBJ whole genome shotgun (WGS) entry which is preliminary data.</text>
</comment>
<sequence length="117" mass="12910">MSFRISFETDACFLFRLLKSLVSLNCYFTILSGGYLRIDNVFSSRAINGNKLIELKCQDKVSHTGIGVRVVAPYIKNGGPAGEGAWLSQWSFYKIGSKQAAGAKGSSRSWLKHFHGT</sequence>
<evidence type="ECO:0000313" key="2">
    <source>
        <dbReference type="Proteomes" id="UP001497472"/>
    </source>
</evidence>
<organism evidence="1 2">
    <name type="scientific">Leptosia nina</name>
    <dbReference type="NCBI Taxonomy" id="320188"/>
    <lineage>
        <taxon>Eukaryota</taxon>
        <taxon>Metazoa</taxon>
        <taxon>Ecdysozoa</taxon>
        <taxon>Arthropoda</taxon>
        <taxon>Hexapoda</taxon>
        <taxon>Insecta</taxon>
        <taxon>Pterygota</taxon>
        <taxon>Neoptera</taxon>
        <taxon>Endopterygota</taxon>
        <taxon>Lepidoptera</taxon>
        <taxon>Glossata</taxon>
        <taxon>Ditrysia</taxon>
        <taxon>Papilionoidea</taxon>
        <taxon>Pieridae</taxon>
        <taxon>Pierinae</taxon>
        <taxon>Leptosia</taxon>
    </lineage>
</organism>
<reference evidence="1 2" key="1">
    <citation type="submission" date="2023-11" db="EMBL/GenBank/DDBJ databases">
        <authorList>
            <person name="Okamura Y."/>
        </authorList>
    </citation>
    <scope>NUCLEOTIDE SEQUENCE [LARGE SCALE GENOMIC DNA]</scope>
</reference>
<gene>
    <name evidence="1" type="ORF">LNINA_LOCUS13008</name>
</gene>
<proteinExistence type="predicted"/>
<name>A0AAV1K0X7_9NEOP</name>